<proteinExistence type="predicted"/>
<dbReference type="SUPFAM" id="SSF47757">
    <property type="entry name" value="Chemotaxis receptor methyltransferase CheR, N-terminal domain"/>
    <property type="match status" value="1"/>
</dbReference>
<feature type="binding site" evidence="6">
    <location>
        <position position="145"/>
    </location>
    <ligand>
        <name>S-adenosyl-L-methionine</name>
        <dbReference type="ChEBI" id="CHEBI:59789"/>
    </ligand>
</feature>
<dbReference type="Proteomes" id="UP000295443">
    <property type="component" value="Unassembled WGS sequence"/>
</dbReference>
<keyword evidence="3 5" id="KW-0808">Transferase</keyword>
<keyword evidence="2 5" id="KW-0489">Methyltransferase</keyword>
<evidence type="ECO:0000256" key="3">
    <source>
        <dbReference type="ARBA" id="ARBA00022679"/>
    </source>
</evidence>
<dbReference type="PROSITE" id="PS50123">
    <property type="entry name" value="CHER"/>
    <property type="match status" value="1"/>
</dbReference>
<dbReference type="InterPro" id="IPR022642">
    <property type="entry name" value="CheR_C"/>
</dbReference>
<evidence type="ECO:0000256" key="6">
    <source>
        <dbReference type="PIRSR" id="PIRSR000410-1"/>
    </source>
</evidence>
<dbReference type="InterPro" id="IPR029063">
    <property type="entry name" value="SAM-dependent_MTases_sf"/>
</dbReference>
<dbReference type="PIRSF" id="PIRSF000410">
    <property type="entry name" value="CheR"/>
    <property type="match status" value="1"/>
</dbReference>
<dbReference type="InterPro" id="IPR026024">
    <property type="entry name" value="Chemotaxis_MeTrfase_CheR"/>
</dbReference>
<dbReference type="GO" id="GO:0032259">
    <property type="term" value="P:methylation"/>
    <property type="evidence" value="ECO:0007669"/>
    <property type="project" value="UniProtKB-KW"/>
</dbReference>
<dbReference type="PRINTS" id="PR00996">
    <property type="entry name" value="CHERMTFRASE"/>
</dbReference>
<evidence type="ECO:0000313" key="8">
    <source>
        <dbReference type="EMBL" id="TCJ17150.1"/>
    </source>
</evidence>
<dbReference type="EMBL" id="SJZB01000014">
    <property type="protein sequence ID" value="TCJ17150.1"/>
    <property type="molecule type" value="Genomic_DNA"/>
</dbReference>
<feature type="domain" description="CheR-type methyltransferase" evidence="7">
    <location>
        <begin position="6"/>
        <end position="277"/>
    </location>
</feature>
<feature type="binding site" evidence="6">
    <location>
        <begin position="203"/>
        <end position="204"/>
    </location>
    <ligand>
        <name>S-adenosyl-L-methionine</name>
        <dbReference type="ChEBI" id="CHEBI:59789"/>
    </ligand>
</feature>
<feature type="binding site" evidence="6">
    <location>
        <position position="84"/>
    </location>
    <ligand>
        <name>S-adenosyl-L-methionine</name>
        <dbReference type="ChEBI" id="CHEBI:59789"/>
    </ligand>
</feature>
<gene>
    <name evidence="8" type="ORF">EZJ19_04155</name>
</gene>
<dbReference type="Gene3D" id="1.10.155.10">
    <property type="entry name" value="Chemotaxis receptor methyltransferase CheR, N-terminal domain"/>
    <property type="match status" value="1"/>
</dbReference>
<dbReference type="InterPro" id="IPR050903">
    <property type="entry name" value="Bact_Chemotaxis_MeTrfase"/>
</dbReference>
<dbReference type="OrthoDB" id="9816309at2"/>
<evidence type="ECO:0000256" key="1">
    <source>
        <dbReference type="ARBA" id="ARBA00001541"/>
    </source>
</evidence>
<dbReference type="InterPro" id="IPR036804">
    <property type="entry name" value="CheR_N_sf"/>
</dbReference>
<dbReference type="RefSeq" id="WP_131445033.1">
    <property type="nucleotide sequence ID" value="NZ_SJZB01000014.1"/>
</dbReference>
<organism evidence="8 9">
    <name type="scientific">Parasulfuritortus cantonensis</name>
    <dbReference type="NCBI Taxonomy" id="2528202"/>
    <lineage>
        <taxon>Bacteria</taxon>
        <taxon>Pseudomonadati</taxon>
        <taxon>Pseudomonadota</taxon>
        <taxon>Betaproteobacteria</taxon>
        <taxon>Nitrosomonadales</taxon>
        <taxon>Thiobacillaceae</taxon>
        <taxon>Parasulfuritortus</taxon>
    </lineage>
</organism>
<evidence type="ECO:0000256" key="4">
    <source>
        <dbReference type="ARBA" id="ARBA00022691"/>
    </source>
</evidence>
<protein>
    <recommendedName>
        <fullName evidence="5">Chemotaxis protein methyltransferase</fullName>
        <ecNumber evidence="5">2.1.1.80</ecNumber>
    </recommendedName>
</protein>
<dbReference type="EC" id="2.1.1.80" evidence="5"/>
<feature type="binding site" evidence="6">
    <location>
        <position position="88"/>
    </location>
    <ligand>
        <name>S-adenosyl-L-methionine</name>
        <dbReference type="ChEBI" id="CHEBI:59789"/>
    </ligand>
</feature>
<comment type="caution">
    <text evidence="8">The sequence shown here is derived from an EMBL/GenBank/DDBJ whole genome shotgun (WGS) entry which is preliminary data.</text>
</comment>
<evidence type="ECO:0000313" key="9">
    <source>
        <dbReference type="Proteomes" id="UP000295443"/>
    </source>
</evidence>
<dbReference type="AlphaFoldDB" id="A0A4R1BIN3"/>
<dbReference type="SMART" id="SM00138">
    <property type="entry name" value="MeTrc"/>
    <property type="match status" value="1"/>
</dbReference>
<keyword evidence="4 5" id="KW-0949">S-adenosyl-L-methionine</keyword>
<feature type="binding site" evidence="6">
    <location>
        <begin position="221"/>
        <end position="222"/>
    </location>
    <ligand>
        <name>S-adenosyl-L-methionine</name>
        <dbReference type="ChEBI" id="CHEBI:59789"/>
    </ligand>
</feature>
<comment type="function">
    <text evidence="5">Methylation of the membrane-bound methyl-accepting chemotaxis proteins (MCP) to form gamma-glutamyl methyl ester residues in MCP.</text>
</comment>
<dbReference type="Pfam" id="PF01739">
    <property type="entry name" value="CheR"/>
    <property type="match status" value="1"/>
</dbReference>
<evidence type="ECO:0000256" key="5">
    <source>
        <dbReference type="PIRNR" id="PIRNR000410"/>
    </source>
</evidence>
<dbReference type="InterPro" id="IPR000780">
    <property type="entry name" value="CheR_MeTrfase"/>
</dbReference>
<dbReference type="InterPro" id="IPR022641">
    <property type="entry name" value="CheR_N"/>
</dbReference>
<dbReference type="Pfam" id="PF03705">
    <property type="entry name" value="CheR_N"/>
    <property type="match status" value="1"/>
</dbReference>
<feature type="binding site" evidence="6">
    <location>
        <position position="82"/>
    </location>
    <ligand>
        <name>S-adenosyl-L-methionine</name>
        <dbReference type="ChEBI" id="CHEBI:59789"/>
    </ligand>
</feature>
<name>A0A4R1BIN3_9PROT</name>
<dbReference type="SUPFAM" id="SSF53335">
    <property type="entry name" value="S-adenosyl-L-methionine-dependent methyltransferases"/>
    <property type="match status" value="1"/>
</dbReference>
<reference evidence="8 9" key="1">
    <citation type="submission" date="2019-03" db="EMBL/GenBank/DDBJ databases">
        <title>Genome sequence of Thiobacillaceae bacterium LSR1, a sulfur-oxidizing bacterium isolated from freshwater sediment.</title>
        <authorList>
            <person name="Li S."/>
        </authorList>
    </citation>
    <scope>NUCLEOTIDE SEQUENCE [LARGE SCALE GENOMIC DNA]</scope>
    <source>
        <strain evidence="8 9">LSR1</strain>
    </source>
</reference>
<keyword evidence="9" id="KW-1185">Reference proteome</keyword>
<dbReference type="PANTHER" id="PTHR24422:SF19">
    <property type="entry name" value="CHEMOTAXIS PROTEIN METHYLTRANSFERASE"/>
    <property type="match status" value="1"/>
</dbReference>
<evidence type="ECO:0000256" key="2">
    <source>
        <dbReference type="ARBA" id="ARBA00022603"/>
    </source>
</evidence>
<evidence type="ECO:0000259" key="7">
    <source>
        <dbReference type="PROSITE" id="PS50123"/>
    </source>
</evidence>
<sequence>MADPIRSDREFHFSHRDFEEVRKLIYDHAGIALSDAKEDMVYSRLARRLRATGLKSFGAYLDHLKTGHEEEWEAFVNSLTTNLTDFFRENHHFVLLKDFLRQRHDHPIRLWSSASSTGEEPYSMAMTAVETFGGFDAPVRIVASDLDTNVLKKCQDGVYPIERLAKLGPERQRRFFLRGTGDRAGYARVKPELRAMVDFFQLNLLAPNWPIQGTLDAIFCRNVMIYFDKPTQHRILTRMKPLLKPDGLLFMGHSEALYHAADLFRLRGQTVYEHIEARPQRKPA</sequence>
<accession>A0A4R1BIN3</accession>
<dbReference type="GO" id="GO:0008983">
    <property type="term" value="F:protein-glutamate O-methyltransferase activity"/>
    <property type="evidence" value="ECO:0007669"/>
    <property type="project" value="UniProtKB-EC"/>
</dbReference>
<dbReference type="PANTHER" id="PTHR24422">
    <property type="entry name" value="CHEMOTAXIS PROTEIN METHYLTRANSFERASE"/>
    <property type="match status" value="1"/>
</dbReference>
<comment type="catalytic activity">
    <reaction evidence="1 5">
        <text>L-glutamyl-[protein] + S-adenosyl-L-methionine = [protein]-L-glutamate 5-O-methyl ester + S-adenosyl-L-homocysteine</text>
        <dbReference type="Rhea" id="RHEA:24452"/>
        <dbReference type="Rhea" id="RHEA-COMP:10208"/>
        <dbReference type="Rhea" id="RHEA-COMP:10311"/>
        <dbReference type="ChEBI" id="CHEBI:29973"/>
        <dbReference type="ChEBI" id="CHEBI:57856"/>
        <dbReference type="ChEBI" id="CHEBI:59789"/>
        <dbReference type="ChEBI" id="CHEBI:82795"/>
        <dbReference type="EC" id="2.1.1.80"/>
    </reaction>
</comment>
<dbReference type="Gene3D" id="3.40.50.150">
    <property type="entry name" value="Vaccinia Virus protein VP39"/>
    <property type="match status" value="1"/>
</dbReference>
<feature type="binding site" evidence="6">
    <location>
        <position position="120"/>
    </location>
    <ligand>
        <name>S-adenosyl-L-methionine</name>
        <dbReference type="ChEBI" id="CHEBI:59789"/>
    </ligand>
</feature>
<dbReference type="CDD" id="cd02440">
    <property type="entry name" value="AdoMet_MTases"/>
    <property type="match status" value="1"/>
</dbReference>